<dbReference type="GeneID" id="42981032"/>
<dbReference type="CDD" id="cd07516">
    <property type="entry name" value="HAD_Pase"/>
    <property type="match status" value="1"/>
</dbReference>
<dbReference type="InterPro" id="IPR023214">
    <property type="entry name" value="HAD_sf"/>
</dbReference>
<dbReference type="KEGG" id="lbt:AYR52_11195"/>
<dbReference type="SUPFAM" id="SSF56784">
    <property type="entry name" value="HAD-like"/>
    <property type="match status" value="1"/>
</dbReference>
<dbReference type="SFLD" id="SFLDG01140">
    <property type="entry name" value="C2.B:_Phosphomannomutase_and_P"/>
    <property type="match status" value="1"/>
</dbReference>
<dbReference type="Gene3D" id="3.40.50.1000">
    <property type="entry name" value="HAD superfamily/HAD-like"/>
    <property type="match status" value="1"/>
</dbReference>
<protein>
    <submittedName>
        <fullName evidence="1">HAD family hydrolase</fullName>
    </submittedName>
</protein>
<evidence type="ECO:0000313" key="2">
    <source>
        <dbReference type="Proteomes" id="UP000078582"/>
    </source>
</evidence>
<dbReference type="RefSeq" id="WP_068226074.1">
    <property type="nucleotide sequence ID" value="NZ_CP014623.1"/>
</dbReference>
<dbReference type="GO" id="GO:0016791">
    <property type="term" value="F:phosphatase activity"/>
    <property type="evidence" value="ECO:0007669"/>
    <property type="project" value="UniProtKB-ARBA"/>
</dbReference>
<dbReference type="NCBIfam" id="TIGR01484">
    <property type="entry name" value="HAD-SF-IIB"/>
    <property type="match status" value="1"/>
</dbReference>
<keyword evidence="1" id="KW-0378">Hydrolase</keyword>
<dbReference type="AlphaFoldDB" id="A0A192GYR1"/>
<dbReference type="SFLD" id="SFLDS00003">
    <property type="entry name" value="Haloacid_Dehalogenase"/>
    <property type="match status" value="1"/>
</dbReference>
<dbReference type="Gene3D" id="3.30.1240.10">
    <property type="match status" value="1"/>
</dbReference>
<dbReference type="InterPro" id="IPR000150">
    <property type="entry name" value="Cof"/>
</dbReference>
<organism evidence="1 2">
    <name type="scientific">Loigolactobacillus backii</name>
    <dbReference type="NCBI Taxonomy" id="375175"/>
    <lineage>
        <taxon>Bacteria</taxon>
        <taxon>Bacillati</taxon>
        <taxon>Bacillota</taxon>
        <taxon>Bacilli</taxon>
        <taxon>Lactobacillales</taxon>
        <taxon>Lactobacillaceae</taxon>
        <taxon>Loigolactobacillus</taxon>
    </lineage>
</organism>
<sequence>MYKMIVCDMDETLLDNQAKISKKNEQAIKAFTAQGGHFVLNTGRSFLSVQDNLKQLGLIDKPNQYVIAYNGGAIVENRANQILTVNQMPFETVKQIFDYAVKRNVTVHIYAVQGLYMWRPSDQELHYIKQRVADFDILTSSNIDGLKQQPLVKILYQADDPAFRKELSQAVAALLPDELTITFSSNRYVEFNPAGIDKGTATLQLAKQLRVKPSEIMAIGDNSNDLAMLNAAGLGVSVQNGTAAVKQAAGYVTQATNNESGVAEALEKFALS</sequence>
<name>A0A192GYR1_9LACO</name>
<dbReference type="OrthoDB" id="9790031at2"/>
<dbReference type="EMBL" id="CP014873">
    <property type="protein sequence ID" value="ANK61664.1"/>
    <property type="molecule type" value="Genomic_DNA"/>
</dbReference>
<evidence type="ECO:0000313" key="1">
    <source>
        <dbReference type="EMBL" id="ANK61664.1"/>
    </source>
</evidence>
<dbReference type="GO" id="GO:0000287">
    <property type="term" value="F:magnesium ion binding"/>
    <property type="evidence" value="ECO:0007669"/>
    <property type="project" value="TreeGrafter"/>
</dbReference>
<dbReference type="PANTHER" id="PTHR10000">
    <property type="entry name" value="PHOSPHOSERINE PHOSPHATASE"/>
    <property type="match status" value="1"/>
</dbReference>
<dbReference type="PANTHER" id="PTHR10000:SF8">
    <property type="entry name" value="HAD SUPERFAMILY HYDROLASE-LIKE, TYPE 3"/>
    <property type="match status" value="1"/>
</dbReference>
<dbReference type="Proteomes" id="UP000078582">
    <property type="component" value="Chromosome"/>
</dbReference>
<accession>A0A192GYR1</accession>
<keyword evidence="2" id="KW-1185">Reference proteome</keyword>
<dbReference type="InterPro" id="IPR006379">
    <property type="entry name" value="HAD-SF_hydro_IIB"/>
</dbReference>
<dbReference type="Pfam" id="PF08282">
    <property type="entry name" value="Hydrolase_3"/>
    <property type="match status" value="1"/>
</dbReference>
<proteinExistence type="predicted"/>
<gene>
    <name evidence="1" type="ORF">AYR53_02125</name>
</gene>
<dbReference type="InterPro" id="IPR036412">
    <property type="entry name" value="HAD-like_sf"/>
</dbReference>
<dbReference type="NCBIfam" id="TIGR00099">
    <property type="entry name" value="Cof-subfamily"/>
    <property type="match status" value="1"/>
</dbReference>
<reference evidence="1 2" key="1">
    <citation type="submission" date="2016-03" db="EMBL/GenBank/DDBJ databases">
        <title>Pediococcus and Lactobacillus from brewery environment - whole genome sequencing and assembly.</title>
        <authorList>
            <person name="Behr J."/>
            <person name="Geissler A.J."/>
            <person name="Vogel R.F."/>
        </authorList>
    </citation>
    <scope>NUCLEOTIDE SEQUENCE [LARGE SCALE GENOMIC DNA]</scope>
    <source>
        <strain evidence="1 2">TMW 1.1989</strain>
    </source>
</reference>
<dbReference type="GO" id="GO:0005829">
    <property type="term" value="C:cytosol"/>
    <property type="evidence" value="ECO:0007669"/>
    <property type="project" value="TreeGrafter"/>
</dbReference>